<accession>A0A6G8F186</accession>
<feature type="chain" id="PRO_5026138094" description="Gylcosyl hydrolase 115 C-terminal domain-containing protein" evidence="2">
    <location>
        <begin position="21"/>
        <end position="801"/>
    </location>
</feature>
<dbReference type="InterPro" id="IPR041437">
    <property type="entry name" value="GH115_C"/>
</dbReference>
<dbReference type="EMBL" id="MN990733">
    <property type="protein sequence ID" value="QIM10033.1"/>
    <property type="molecule type" value="Genomic_DNA"/>
</dbReference>
<dbReference type="Gene3D" id="2.60.120.1620">
    <property type="match status" value="1"/>
</dbReference>
<reference evidence="4" key="1">
    <citation type="journal article" date="2020" name="J. ISSAAS">
        <title>Lactobacilli and other gastrointestinal microbiota of Peromyscus leucopus, reservoir host for agents of Lyme disease and other zoonoses in North America.</title>
        <authorList>
            <person name="Milovic A."/>
            <person name="Bassam K."/>
            <person name="Shao H."/>
            <person name="Chatzistamou I."/>
            <person name="Tufts D.M."/>
            <person name="Diuk-Wasser M."/>
            <person name="Barbour A.G."/>
        </authorList>
    </citation>
    <scope>NUCLEOTIDE SEQUENCE</scope>
    <source>
        <strain evidence="4">LL70</strain>
    </source>
</reference>
<organism evidence="4">
    <name type="scientific">uncultured Prevotella sp</name>
    <dbReference type="NCBI Taxonomy" id="159272"/>
    <lineage>
        <taxon>Bacteria</taxon>
        <taxon>Pseudomonadati</taxon>
        <taxon>Bacteroidota</taxon>
        <taxon>Bacteroidia</taxon>
        <taxon>Bacteroidales</taxon>
        <taxon>Prevotellaceae</taxon>
        <taxon>Prevotella</taxon>
        <taxon>environmental samples</taxon>
    </lineage>
</organism>
<feature type="domain" description="Gylcosyl hydrolase 115 C-terminal" evidence="3">
    <location>
        <begin position="682"/>
        <end position="798"/>
    </location>
</feature>
<evidence type="ECO:0000256" key="2">
    <source>
        <dbReference type="SAM" id="SignalP"/>
    </source>
</evidence>
<dbReference type="InterPro" id="IPR042301">
    <property type="entry name" value="GH115_sf"/>
</dbReference>
<dbReference type="Pfam" id="PF17829">
    <property type="entry name" value="GH115_C"/>
    <property type="match status" value="1"/>
</dbReference>
<keyword evidence="1" id="KW-0378">Hydrolase</keyword>
<evidence type="ECO:0000259" key="3">
    <source>
        <dbReference type="Pfam" id="PF17829"/>
    </source>
</evidence>
<dbReference type="AlphaFoldDB" id="A0A6G8F186"/>
<evidence type="ECO:0000256" key="1">
    <source>
        <dbReference type="ARBA" id="ARBA00022801"/>
    </source>
</evidence>
<dbReference type="SUPFAM" id="SSF55545">
    <property type="entry name" value="beta-N-acetylhexosaminidase-like domain"/>
    <property type="match status" value="1"/>
</dbReference>
<dbReference type="PANTHER" id="PTHR37842">
    <property type="match status" value="1"/>
</dbReference>
<gene>
    <name evidence="4" type="ORF">Prevot485_1320</name>
</gene>
<dbReference type="PANTHER" id="PTHR37842:SF2">
    <property type="entry name" value="GYLCOSYL HYDROLASE 115 C-TERMINAL DOMAIN-CONTAINING PROTEIN"/>
    <property type="match status" value="1"/>
</dbReference>
<dbReference type="GO" id="GO:0016787">
    <property type="term" value="F:hydrolase activity"/>
    <property type="evidence" value="ECO:0007669"/>
    <property type="project" value="UniProtKB-KW"/>
</dbReference>
<sequence>MTNKLKLLIISLFACTSAFASVQWYDGVHPVQYSVIGKTAPVVDIALQMFRSDMKAVTGMTARSHHGAKIEIYQLDEANAKTLKTLSRMNVLTPRLMDTKDAFFVGERDGKIIIVGNNGRGTAYGILELSRKAGVSPWIWWGDVMPAPKPSLTFDSGDETLQSPSVEYRGIFINDEDWSTLPWANKTVEPELPKGAIGPKTYKHIFQLLLRLRANALWPAMHEVTKPFFTVKGNREMADSCGIIIGSSHCEPILRSNTGEWDKKKRGAYNFITNRGNVLDYWKERLVEMKGQEGLFTIGMRGIHDGSMEGVKTDKEKLDGLQSVIDSQRELIAKYYSKDVEKVPQVFIPYKEVLQIYENGLRVPDDVTLMWCDDNYGYMTRLSDAEQQKRSGGGGVYYHLSYWGRPHDHLWLTTTQPGLVYNELRLAYDNNARKMWIINVHDPKVAAYQLSLALDMAWDINSVTPTTLRKHLHSWLAQQFGMRTADRIAPAMERFYKLCGIRRPEFMGWTQTELNKQKYPRGNSLPTGTEFSEMEFGGELERYLEDYDSICAIVNGENRNDDAYFAHVIYPVNCAAAMAHKHLEAQLGDTVTAIAFQNRIKELTNRYNSMNGGKWNGLMSAAPRALPVFADYATDDSTTLRKCKSKPLTSTVLDGCIVRNAYTYNSSTGKVQPVEMLGHSMKAVNIPKGASLHFDFYAEKAGKASLKTAMIPTQANDKGDIRYSVSIDGGAPVVYSLKEPFRSERWKTNVLRGQALRTLDIELSPGKHTLTVTALDDHIIMDQWMIDYRKGREFYVFPIRD</sequence>
<keyword evidence="2" id="KW-0732">Signal</keyword>
<dbReference type="Gene3D" id="1.20.58.2150">
    <property type="match status" value="1"/>
</dbReference>
<name>A0A6G8F186_9BACT</name>
<dbReference type="Gene3D" id="3.30.379.10">
    <property type="entry name" value="Chitobiase/beta-hexosaminidase domain 2-like"/>
    <property type="match status" value="1"/>
</dbReference>
<proteinExistence type="predicted"/>
<dbReference type="GO" id="GO:0005975">
    <property type="term" value="P:carbohydrate metabolic process"/>
    <property type="evidence" value="ECO:0007669"/>
    <property type="project" value="UniProtKB-ARBA"/>
</dbReference>
<feature type="signal peptide" evidence="2">
    <location>
        <begin position="1"/>
        <end position="20"/>
    </location>
</feature>
<evidence type="ECO:0000313" key="4">
    <source>
        <dbReference type="EMBL" id="QIM10033.1"/>
    </source>
</evidence>
<dbReference type="Pfam" id="PF15979">
    <property type="entry name" value="Glyco_hydro_115"/>
    <property type="match status" value="1"/>
</dbReference>
<dbReference type="InterPro" id="IPR031924">
    <property type="entry name" value="GH115"/>
</dbReference>
<dbReference type="InterPro" id="IPR029018">
    <property type="entry name" value="Hex-like_dom2"/>
</dbReference>
<dbReference type="Gene3D" id="3.20.20.520">
    <property type="entry name" value="Glycosyl hydrolase family 115"/>
    <property type="match status" value="1"/>
</dbReference>
<protein>
    <recommendedName>
        <fullName evidence="3">Gylcosyl hydrolase 115 C-terminal domain-containing protein</fullName>
    </recommendedName>
</protein>